<dbReference type="Gene3D" id="3.40.50.1460">
    <property type="match status" value="1"/>
</dbReference>
<evidence type="ECO:0000259" key="1">
    <source>
        <dbReference type="Pfam" id="PF00656"/>
    </source>
</evidence>
<accession>A0A919PTI6</accession>
<comment type="caution">
    <text evidence="2">The sequence shown here is derived from an EMBL/GenBank/DDBJ whole genome shotgun (WGS) entry which is preliminary data.</text>
</comment>
<evidence type="ECO:0000313" key="3">
    <source>
        <dbReference type="Proteomes" id="UP000660611"/>
    </source>
</evidence>
<dbReference type="Proteomes" id="UP000660611">
    <property type="component" value="Unassembled WGS sequence"/>
</dbReference>
<name>A0A919PTI6_9ACTN</name>
<dbReference type="EMBL" id="BONQ01000126">
    <property type="protein sequence ID" value="GIG49919.1"/>
    <property type="molecule type" value="Genomic_DNA"/>
</dbReference>
<dbReference type="InterPro" id="IPR029030">
    <property type="entry name" value="Caspase-like_dom_sf"/>
</dbReference>
<protein>
    <recommendedName>
        <fullName evidence="1">Peptidase C14 caspase domain-containing protein</fullName>
    </recommendedName>
</protein>
<dbReference type="Pfam" id="PF00656">
    <property type="entry name" value="Peptidase_C14"/>
    <property type="match status" value="1"/>
</dbReference>
<organism evidence="2 3">
    <name type="scientific">Dactylosporangium siamense</name>
    <dbReference type="NCBI Taxonomy" id="685454"/>
    <lineage>
        <taxon>Bacteria</taxon>
        <taxon>Bacillati</taxon>
        <taxon>Actinomycetota</taxon>
        <taxon>Actinomycetes</taxon>
        <taxon>Micromonosporales</taxon>
        <taxon>Micromonosporaceae</taxon>
        <taxon>Dactylosporangium</taxon>
    </lineage>
</organism>
<dbReference type="RefSeq" id="WP_203851577.1">
    <property type="nucleotide sequence ID" value="NZ_BAAAVW010000029.1"/>
</dbReference>
<dbReference type="InterPro" id="IPR011600">
    <property type="entry name" value="Pept_C14_caspase"/>
</dbReference>
<reference evidence="2" key="1">
    <citation type="submission" date="2021-01" db="EMBL/GenBank/DDBJ databases">
        <title>Whole genome shotgun sequence of Dactylosporangium siamense NBRC 106093.</title>
        <authorList>
            <person name="Komaki H."/>
            <person name="Tamura T."/>
        </authorList>
    </citation>
    <scope>NUCLEOTIDE SEQUENCE</scope>
    <source>
        <strain evidence="2">NBRC 106093</strain>
    </source>
</reference>
<dbReference type="AlphaFoldDB" id="A0A919PTI6"/>
<dbReference type="SUPFAM" id="SSF52129">
    <property type="entry name" value="Caspase-like"/>
    <property type="match status" value="1"/>
</dbReference>
<sequence>MTVRMDPAATHGVVIGIERYDVADTWGLPGAARDAVRVTGWLRAAGVPAEQVALFLDVLPGDPDGTLAAASGLGVTPRASARRDDIMAYFTDELRQQRAARDTLVVYWSGHGVLDDQRRRTLFTSDAGPNDRRNIRVEDLLDYLIDREVSGFHQQIVLVDACANFVESRNYRTHLTQTTFPVSGVRRAGVRQFVIYSAAQGTAAANRRTARAGAFTDTLLGWLHGDGQPARWPPDMPALSAFVGRHVRQLADSGQTQLSPVYLSRTVDWSGSADEREFGGLPVTGSALHAAAGATRTPSQLRRLAAALAGCTALADPARQARLLGPADDPQEAVAAVLARGGMTTLLASLDELCTTEEQRLDAAKVRRLWQVQGRVAPLLAPFAAVTAGQLRHYYDVVPDRRLAPSHHDLDQVLEYLADLGGAAADAPLPRFVARLEQLTGRRVPDEWFELPVPALHALRDRERAAIDRSGRSHLVIDLQPPGSGSTDPQAGWPAAIVGHLRTGDGAWTRETVACPGGLTAVQQAVNRLINWAYEQQPDGTDMTLGFLAPRARFDDVPESWAFSDSLTASVPIREEYPVMLHFRERLEASRACAYWRRRATAIAEEITHAAPKVSWLEPPRGGGVRRISTSVEAERPACVGFRFAPGPFRGDLRNDPLVAAVNAGAPYLMWLDAEPGDWDEVTSVLAALVQRGDFDDVPLRLKELRDTAGDTAADATTVRLVWDNQDWLPDAGRLTGLAVREAAQR</sequence>
<proteinExistence type="predicted"/>
<evidence type="ECO:0000313" key="2">
    <source>
        <dbReference type="EMBL" id="GIG49919.1"/>
    </source>
</evidence>
<dbReference type="GO" id="GO:0004197">
    <property type="term" value="F:cysteine-type endopeptidase activity"/>
    <property type="evidence" value="ECO:0007669"/>
    <property type="project" value="InterPro"/>
</dbReference>
<gene>
    <name evidence="2" type="ORF">Dsi01nite_079600</name>
</gene>
<dbReference type="GO" id="GO:0006508">
    <property type="term" value="P:proteolysis"/>
    <property type="evidence" value="ECO:0007669"/>
    <property type="project" value="InterPro"/>
</dbReference>
<keyword evidence="3" id="KW-1185">Reference proteome</keyword>
<feature type="domain" description="Peptidase C14 caspase" evidence="1">
    <location>
        <begin position="13"/>
        <end position="228"/>
    </location>
</feature>